<keyword evidence="3" id="KW-1185">Reference proteome</keyword>
<dbReference type="Gene3D" id="3.40.50.1820">
    <property type="entry name" value="alpha/beta hydrolase"/>
    <property type="match status" value="1"/>
</dbReference>
<dbReference type="GO" id="GO:0016020">
    <property type="term" value="C:membrane"/>
    <property type="evidence" value="ECO:0007669"/>
    <property type="project" value="TreeGrafter"/>
</dbReference>
<dbReference type="Pfam" id="PF00561">
    <property type="entry name" value="Abhydrolase_1"/>
    <property type="match status" value="1"/>
</dbReference>
<evidence type="ECO:0000259" key="1">
    <source>
        <dbReference type="Pfam" id="PF00561"/>
    </source>
</evidence>
<dbReference type="PRINTS" id="PR00111">
    <property type="entry name" value="ABHYDROLASE"/>
</dbReference>
<dbReference type="InterPro" id="IPR000639">
    <property type="entry name" value="Epox_hydrolase-like"/>
</dbReference>
<dbReference type="EMBL" id="VXLC01000032">
    <property type="protein sequence ID" value="KAA8880624.1"/>
    <property type="molecule type" value="Genomic_DNA"/>
</dbReference>
<dbReference type="InterPro" id="IPR050266">
    <property type="entry name" value="AB_hydrolase_sf"/>
</dbReference>
<dbReference type="PRINTS" id="PR00412">
    <property type="entry name" value="EPOXHYDRLASE"/>
</dbReference>
<protein>
    <submittedName>
        <fullName evidence="2">Alpha/beta hydrolase</fullName>
    </submittedName>
</protein>
<dbReference type="InterPro" id="IPR000073">
    <property type="entry name" value="AB_hydrolase_1"/>
</dbReference>
<evidence type="ECO:0000313" key="2">
    <source>
        <dbReference type="EMBL" id="KAA8880624.1"/>
    </source>
</evidence>
<reference evidence="2 3" key="1">
    <citation type="submission" date="2019-09" db="EMBL/GenBank/DDBJ databases">
        <authorList>
            <person name="Wang X."/>
        </authorList>
    </citation>
    <scope>NUCLEOTIDE SEQUENCE [LARGE SCALE GENOMIC DNA]</scope>
    <source>
        <strain evidence="2 3">CICC 11023</strain>
    </source>
</reference>
<dbReference type="AlphaFoldDB" id="A0A5N0DXE4"/>
<dbReference type="InterPro" id="IPR029058">
    <property type="entry name" value="AB_hydrolase_fold"/>
</dbReference>
<dbReference type="PANTHER" id="PTHR43798">
    <property type="entry name" value="MONOACYLGLYCEROL LIPASE"/>
    <property type="match status" value="1"/>
</dbReference>
<dbReference type="OrthoDB" id="5431692at2"/>
<feature type="domain" description="AB hydrolase-1" evidence="1">
    <location>
        <begin position="32"/>
        <end position="272"/>
    </location>
</feature>
<comment type="caution">
    <text evidence="2">The sequence shown here is derived from an EMBL/GenBank/DDBJ whole genome shotgun (WGS) entry which is preliminary data.</text>
</comment>
<accession>A0A5N0DXE4</accession>
<gene>
    <name evidence="2" type="ORF">F3087_40620</name>
</gene>
<dbReference type="PANTHER" id="PTHR43798:SF33">
    <property type="entry name" value="HYDROLASE, PUTATIVE (AFU_ORTHOLOGUE AFUA_2G14860)-RELATED"/>
    <property type="match status" value="1"/>
</dbReference>
<proteinExistence type="predicted"/>
<dbReference type="Proteomes" id="UP000323876">
    <property type="component" value="Unassembled WGS sequence"/>
</dbReference>
<evidence type="ECO:0000313" key="3">
    <source>
        <dbReference type="Proteomes" id="UP000323876"/>
    </source>
</evidence>
<organism evidence="2 3">
    <name type="scientific">Nocardia colli</name>
    <dbReference type="NCBI Taxonomy" id="2545717"/>
    <lineage>
        <taxon>Bacteria</taxon>
        <taxon>Bacillati</taxon>
        <taxon>Actinomycetota</taxon>
        <taxon>Actinomycetes</taxon>
        <taxon>Mycobacteriales</taxon>
        <taxon>Nocardiaceae</taxon>
        <taxon>Nocardia</taxon>
    </lineage>
</organism>
<sequence length="286" mass="31339">MNLHEFNAHRHTVATASGSASYVDIGPRDGRTILFVHGLGTNAYLWRNVIAGLAAEYRCVALDLPLHGDTPAGADRDFSLVGLTQFVEDFRTALDLTNIDLVGNDTGGAICQVFAATHPERVMTLTLTDCDTHENLPPEGFKPVVEAAGKGDLAPTAPDLVAVPEQARKQLFAGTYQSDDLPDDETVQIYLRPVMGTVELAREFERLLVALDAEDLMAIEPQLRTLTAPTLIVWGTDDPLFDLKWAYWLRGTIPGATKVVEVSGGRLFFPEERPEELIEPLRDFLG</sequence>
<dbReference type="SUPFAM" id="SSF53474">
    <property type="entry name" value="alpha/beta-Hydrolases"/>
    <property type="match status" value="1"/>
</dbReference>
<name>A0A5N0DXE4_9NOCA</name>
<keyword evidence="2" id="KW-0378">Hydrolase</keyword>
<dbReference type="RefSeq" id="WP_150407501.1">
    <property type="nucleotide sequence ID" value="NZ_VXLC01000032.1"/>
</dbReference>
<dbReference type="GO" id="GO:0016787">
    <property type="term" value="F:hydrolase activity"/>
    <property type="evidence" value="ECO:0007669"/>
    <property type="project" value="UniProtKB-KW"/>
</dbReference>